<comment type="catalytic activity">
    <reaction evidence="5">
        <text>(6S)-5-formyl-5,6,7,8-tetrahydrofolate + ATP = (6R)-5,10-methenyltetrahydrofolate + ADP + phosphate</text>
        <dbReference type="Rhea" id="RHEA:10488"/>
        <dbReference type="ChEBI" id="CHEBI:30616"/>
        <dbReference type="ChEBI" id="CHEBI:43474"/>
        <dbReference type="ChEBI" id="CHEBI:57455"/>
        <dbReference type="ChEBI" id="CHEBI:57457"/>
        <dbReference type="ChEBI" id="CHEBI:456216"/>
        <dbReference type="EC" id="6.3.3.2"/>
    </reaction>
</comment>
<dbReference type="GO" id="GO:0005524">
    <property type="term" value="F:ATP binding"/>
    <property type="evidence" value="ECO:0007669"/>
    <property type="project" value="UniProtKB-KW"/>
</dbReference>
<dbReference type="InterPro" id="IPR024185">
    <property type="entry name" value="FTHF_cligase-like_sf"/>
</dbReference>
<dbReference type="GO" id="GO:0009396">
    <property type="term" value="P:folic acid-containing compound biosynthetic process"/>
    <property type="evidence" value="ECO:0007669"/>
    <property type="project" value="TreeGrafter"/>
</dbReference>
<dbReference type="GO" id="GO:0035999">
    <property type="term" value="P:tetrahydrofolate interconversion"/>
    <property type="evidence" value="ECO:0007669"/>
    <property type="project" value="TreeGrafter"/>
</dbReference>
<dbReference type="GO" id="GO:0030272">
    <property type="term" value="F:5-formyltetrahydrofolate cyclo-ligase activity"/>
    <property type="evidence" value="ECO:0007669"/>
    <property type="project" value="UniProtKB-EC"/>
</dbReference>
<dbReference type="Proteomes" id="UP000007177">
    <property type="component" value="Chromosome"/>
</dbReference>
<keyword evidence="2 4" id="KW-0547">Nucleotide-binding</keyword>
<dbReference type="PANTHER" id="PTHR23407">
    <property type="entry name" value="ATPASE INHIBITOR/5-FORMYLTETRAHYDROFOLATE CYCLO-LIGASE"/>
    <property type="match status" value="1"/>
</dbReference>
<feature type="binding site" evidence="4">
    <location>
        <begin position="3"/>
        <end position="7"/>
    </location>
    <ligand>
        <name>ATP</name>
        <dbReference type="ChEBI" id="CHEBI:30616"/>
    </ligand>
</feature>
<dbReference type="GO" id="GO:0046872">
    <property type="term" value="F:metal ion binding"/>
    <property type="evidence" value="ECO:0007669"/>
    <property type="project" value="UniProtKB-KW"/>
</dbReference>
<keyword evidence="5" id="KW-0479">Metal-binding</keyword>
<dbReference type="EC" id="6.3.3.2" evidence="5"/>
<keyword evidence="5" id="KW-0460">Magnesium</keyword>
<sequence length="192" mass="21775">MDKSLFRKETLARRKEIYSADTDAKIIDLFLNSDLYKKADWIMAYVSFGTEINTHDFIKKALADGKHIVVPICNIADHTITLSELINFPGDLEEGHYGILEVRKECLRIVDPKQLDLVMVPGCAFSPSGHRMGFGGGYYDRFLETISDDCVTVALVREDFIFDEIPMEEHDKSVQFMVTEKCLSGCPIQQEA</sequence>
<evidence type="ECO:0000256" key="2">
    <source>
        <dbReference type="ARBA" id="ARBA00022741"/>
    </source>
</evidence>
<evidence type="ECO:0000256" key="1">
    <source>
        <dbReference type="ARBA" id="ARBA00010638"/>
    </source>
</evidence>
<comment type="cofactor">
    <cofactor evidence="5">
        <name>Mg(2+)</name>
        <dbReference type="ChEBI" id="CHEBI:18420"/>
    </cofactor>
</comment>
<protein>
    <recommendedName>
        <fullName evidence="5">5-formyltetrahydrofolate cyclo-ligase</fullName>
        <ecNumber evidence="5">6.3.3.2</ecNumber>
    </recommendedName>
</protein>
<dbReference type="AlphaFoldDB" id="H6LHK1"/>
<keyword evidence="3 4" id="KW-0067">ATP-binding</keyword>
<dbReference type="NCBIfam" id="TIGR02727">
    <property type="entry name" value="MTHFS_bact"/>
    <property type="match status" value="1"/>
</dbReference>
<dbReference type="KEGG" id="awo:Awo_c29770"/>
<comment type="similarity">
    <text evidence="1 5">Belongs to the 5-formyltetrahydrofolate cyclo-ligase family.</text>
</comment>
<evidence type="ECO:0000256" key="5">
    <source>
        <dbReference type="RuleBase" id="RU361279"/>
    </source>
</evidence>
<evidence type="ECO:0000256" key="4">
    <source>
        <dbReference type="PIRSR" id="PIRSR006806-1"/>
    </source>
</evidence>
<name>H6LHK1_ACEWD</name>
<dbReference type="InterPro" id="IPR037171">
    <property type="entry name" value="NagB/RpiA_transferase-like"/>
</dbReference>
<evidence type="ECO:0000313" key="7">
    <source>
        <dbReference type="Proteomes" id="UP000007177"/>
    </source>
</evidence>
<proteinExistence type="inferred from homology"/>
<reference evidence="6 7" key="2">
    <citation type="journal article" date="2012" name="PLoS ONE">
        <title>An ancient pathway combining carbon dioxide fixation with the generation and utilization of a sodium ion gradient for ATP synthesis.</title>
        <authorList>
            <person name="Poehlein A."/>
            <person name="Schmidt S."/>
            <person name="Kaster A.K."/>
            <person name="Goenrich M."/>
            <person name="Vollmers J."/>
            <person name="Thurmer A."/>
            <person name="Bertsch J."/>
            <person name="Schuchmann K."/>
            <person name="Voigt B."/>
            <person name="Hecker M."/>
            <person name="Daniel R."/>
            <person name="Thauer R.K."/>
            <person name="Gottschalk G."/>
            <person name="Muller V."/>
        </authorList>
    </citation>
    <scope>NUCLEOTIDE SEQUENCE [LARGE SCALE GENOMIC DNA]</scope>
    <source>
        <strain evidence="7">ATCC 29683 / DSM 1030 / JCM 2381 / KCTC 1655 / WB1</strain>
    </source>
</reference>
<dbReference type="RefSeq" id="WP_014357308.1">
    <property type="nucleotide sequence ID" value="NC_016894.1"/>
</dbReference>
<feature type="binding site" evidence="4">
    <location>
        <begin position="131"/>
        <end position="139"/>
    </location>
    <ligand>
        <name>ATP</name>
        <dbReference type="ChEBI" id="CHEBI:30616"/>
    </ligand>
</feature>
<dbReference type="InterPro" id="IPR002698">
    <property type="entry name" value="FTHF_cligase"/>
</dbReference>
<gene>
    <name evidence="6" type="ordered locus">Awo_c29770</name>
</gene>
<dbReference type="eggNOG" id="COG0212">
    <property type="taxonomic scope" value="Bacteria"/>
</dbReference>
<dbReference type="STRING" id="931626.Awo_c29770"/>
<dbReference type="Gene3D" id="3.40.50.10420">
    <property type="entry name" value="NagB/RpiA/CoA transferase-like"/>
    <property type="match status" value="1"/>
</dbReference>
<feature type="binding site" evidence="4">
    <location>
        <position position="46"/>
    </location>
    <ligand>
        <name>substrate</name>
    </ligand>
</feature>
<organism evidence="6 7">
    <name type="scientific">Acetobacterium woodii (strain ATCC 29683 / DSM 1030 / JCM 2381 / KCTC 1655 / WB1)</name>
    <dbReference type="NCBI Taxonomy" id="931626"/>
    <lineage>
        <taxon>Bacteria</taxon>
        <taxon>Bacillati</taxon>
        <taxon>Bacillota</taxon>
        <taxon>Clostridia</taxon>
        <taxon>Eubacteriales</taxon>
        <taxon>Eubacteriaceae</taxon>
        <taxon>Acetobacterium</taxon>
    </lineage>
</organism>
<dbReference type="PIRSF" id="PIRSF006806">
    <property type="entry name" value="FTHF_cligase"/>
    <property type="match status" value="1"/>
</dbReference>
<keyword evidence="7" id="KW-1185">Reference proteome</keyword>
<dbReference type="EMBL" id="CP002987">
    <property type="protein sequence ID" value="AFA49711.1"/>
    <property type="molecule type" value="Genomic_DNA"/>
</dbReference>
<feature type="binding site" evidence="4">
    <location>
        <position position="51"/>
    </location>
    <ligand>
        <name>substrate</name>
    </ligand>
</feature>
<keyword evidence="6" id="KW-0436">Ligase</keyword>
<dbReference type="Pfam" id="PF01812">
    <property type="entry name" value="5-FTHF_cyc-lig"/>
    <property type="match status" value="1"/>
</dbReference>
<dbReference type="PANTHER" id="PTHR23407:SF1">
    <property type="entry name" value="5-FORMYLTETRAHYDROFOLATE CYCLO-LIGASE"/>
    <property type="match status" value="1"/>
</dbReference>
<dbReference type="OrthoDB" id="9801938at2"/>
<evidence type="ECO:0000313" key="6">
    <source>
        <dbReference type="EMBL" id="AFA49711.1"/>
    </source>
</evidence>
<dbReference type="SUPFAM" id="SSF100950">
    <property type="entry name" value="NagB/RpiA/CoA transferase-like"/>
    <property type="match status" value="1"/>
</dbReference>
<accession>H6LHK1</accession>
<reference evidence="7" key="1">
    <citation type="submission" date="2011-07" db="EMBL/GenBank/DDBJ databases">
        <title>Complete genome sequence of Acetobacterium woodii.</title>
        <authorList>
            <person name="Poehlein A."/>
            <person name="Schmidt S."/>
            <person name="Kaster A.-K."/>
            <person name="Goenrich M."/>
            <person name="Vollmers J."/>
            <person name="Thuermer A."/>
            <person name="Gottschalk G."/>
            <person name="Thauer R.K."/>
            <person name="Daniel R."/>
            <person name="Mueller V."/>
        </authorList>
    </citation>
    <scope>NUCLEOTIDE SEQUENCE [LARGE SCALE GENOMIC DNA]</scope>
    <source>
        <strain evidence="7">ATCC 29683 / DSM 1030 / JCM 2381 / KCTC 1655 / WB1</strain>
    </source>
</reference>
<dbReference type="HOGENOM" id="CLU_066245_2_2_9"/>
<evidence type="ECO:0000256" key="3">
    <source>
        <dbReference type="ARBA" id="ARBA00022840"/>
    </source>
</evidence>